<dbReference type="GO" id="GO:0005829">
    <property type="term" value="C:cytosol"/>
    <property type="evidence" value="ECO:0007669"/>
    <property type="project" value="TreeGrafter"/>
</dbReference>
<feature type="transmembrane region" description="Helical" evidence="5">
    <location>
        <begin position="1661"/>
        <end position="1680"/>
    </location>
</feature>
<feature type="transmembrane region" description="Helical" evidence="5">
    <location>
        <begin position="1801"/>
        <end position="1819"/>
    </location>
</feature>
<dbReference type="InterPro" id="IPR036259">
    <property type="entry name" value="MFS_trans_sf"/>
</dbReference>
<dbReference type="InterPro" id="IPR023213">
    <property type="entry name" value="CAT-like_dom_sf"/>
</dbReference>
<feature type="transmembrane region" description="Helical" evidence="5">
    <location>
        <begin position="1550"/>
        <end position="1570"/>
    </location>
</feature>
<feature type="region of interest" description="Disordered" evidence="4">
    <location>
        <begin position="1846"/>
        <end position="1904"/>
    </location>
</feature>
<name>A0A841D2N4_PLAVE</name>
<dbReference type="FunFam" id="3.40.50.980:FF:000001">
    <property type="entry name" value="Non-ribosomal peptide synthetase"/>
    <property type="match status" value="1"/>
</dbReference>
<dbReference type="PROSITE" id="PS00012">
    <property type="entry name" value="PHOSPHOPANTETHEINE"/>
    <property type="match status" value="1"/>
</dbReference>
<dbReference type="InterPro" id="IPR009081">
    <property type="entry name" value="PP-bd_ACP"/>
</dbReference>
<dbReference type="Proteomes" id="UP000562352">
    <property type="component" value="Unassembled WGS sequence"/>
</dbReference>
<dbReference type="SMART" id="SM00823">
    <property type="entry name" value="PKS_PP"/>
    <property type="match status" value="1"/>
</dbReference>
<dbReference type="Gene3D" id="3.30.300.30">
    <property type="match status" value="1"/>
</dbReference>
<dbReference type="PANTHER" id="PTHR45527">
    <property type="entry name" value="NONRIBOSOMAL PEPTIDE SYNTHETASE"/>
    <property type="match status" value="1"/>
</dbReference>
<dbReference type="InterPro" id="IPR029058">
    <property type="entry name" value="AB_hydrolase_fold"/>
</dbReference>
<feature type="compositionally biased region" description="Low complexity" evidence="4">
    <location>
        <begin position="1356"/>
        <end position="1376"/>
    </location>
</feature>
<dbReference type="Gene3D" id="3.40.50.980">
    <property type="match status" value="2"/>
</dbReference>
<feature type="transmembrane region" description="Helical" evidence="5">
    <location>
        <begin position="1508"/>
        <end position="1529"/>
    </location>
</feature>
<dbReference type="GO" id="GO:0043041">
    <property type="term" value="P:amino acid activation for nonribosomal peptide biosynthetic process"/>
    <property type="evidence" value="ECO:0007669"/>
    <property type="project" value="TreeGrafter"/>
</dbReference>
<dbReference type="Pfam" id="PF07690">
    <property type="entry name" value="MFS_1"/>
    <property type="match status" value="1"/>
</dbReference>
<feature type="compositionally biased region" description="Basic and acidic residues" evidence="4">
    <location>
        <begin position="1895"/>
        <end position="1904"/>
    </location>
</feature>
<dbReference type="RefSeq" id="WP_184942604.1">
    <property type="nucleotide sequence ID" value="NZ_BAAAWZ010000001.1"/>
</dbReference>
<comment type="caution">
    <text evidence="7">The sequence shown here is derived from an EMBL/GenBank/DDBJ whole genome shotgun (WGS) entry which is preliminary data.</text>
</comment>
<dbReference type="GO" id="GO:0072330">
    <property type="term" value="P:monocarboxylic acid biosynthetic process"/>
    <property type="evidence" value="ECO:0007669"/>
    <property type="project" value="UniProtKB-ARBA"/>
</dbReference>
<dbReference type="InterPro" id="IPR011701">
    <property type="entry name" value="MFS"/>
</dbReference>
<keyword evidence="8" id="KW-1185">Reference proteome</keyword>
<organism evidence="7 8">
    <name type="scientific">Planomonospora venezuelensis</name>
    <dbReference type="NCBI Taxonomy" id="1999"/>
    <lineage>
        <taxon>Bacteria</taxon>
        <taxon>Bacillati</taxon>
        <taxon>Actinomycetota</taxon>
        <taxon>Actinomycetes</taxon>
        <taxon>Streptosporangiales</taxon>
        <taxon>Streptosporangiaceae</taxon>
        <taxon>Planomonospora</taxon>
    </lineage>
</organism>
<dbReference type="Gene3D" id="1.10.1200.10">
    <property type="entry name" value="ACP-like"/>
    <property type="match status" value="1"/>
</dbReference>
<dbReference type="Pfam" id="PF13193">
    <property type="entry name" value="AMP-binding_C"/>
    <property type="match status" value="1"/>
</dbReference>
<feature type="transmembrane region" description="Helical" evidence="5">
    <location>
        <begin position="1687"/>
        <end position="1706"/>
    </location>
</feature>
<feature type="transmembrane region" description="Helical" evidence="5">
    <location>
        <begin position="1451"/>
        <end position="1469"/>
    </location>
</feature>
<dbReference type="Pfam" id="PF00550">
    <property type="entry name" value="PP-binding"/>
    <property type="match status" value="1"/>
</dbReference>
<dbReference type="Gene3D" id="3.30.559.10">
    <property type="entry name" value="Chloramphenicol acetyltransferase-like domain"/>
    <property type="match status" value="1"/>
</dbReference>
<dbReference type="SUPFAM" id="SSF53474">
    <property type="entry name" value="alpha/beta-Hydrolases"/>
    <property type="match status" value="1"/>
</dbReference>
<dbReference type="EMBL" id="JACHJJ010000010">
    <property type="protein sequence ID" value="MBB5964050.1"/>
    <property type="molecule type" value="Genomic_DNA"/>
</dbReference>
<keyword evidence="2" id="KW-0596">Phosphopantetheine</keyword>
<dbReference type="FunFam" id="1.10.1200.10:FF:000016">
    <property type="entry name" value="Non-ribosomal peptide synthase"/>
    <property type="match status" value="1"/>
</dbReference>
<dbReference type="SUPFAM" id="SSF56801">
    <property type="entry name" value="Acetyl-CoA synthetase-like"/>
    <property type="match status" value="1"/>
</dbReference>
<dbReference type="FunFam" id="3.40.50.12780:FF:000012">
    <property type="entry name" value="Non-ribosomal peptide synthetase"/>
    <property type="match status" value="1"/>
</dbReference>
<dbReference type="GO" id="GO:0009239">
    <property type="term" value="P:enterobactin biosynthetic process"/>
    <property type="evidence" value="ECO:0007669"/>
    <property type="project" value="TreeGrafter"/>
</dbReference>
<feature type="transmembrane region" description="Helical" evidence="5">
    <location>
        <begin position="1628"/>
        <end position="1649"/>
    </location>
</feature>
<dbReference type="GO" id="GO:0008610">
    <property type="term" value="P:lipid biosynthetic process"/>
    <property type="evidence" value="ECO:0007669"/>
    <property type="project" value="UniProtKB-ARBA"/>
</dbReference>
<feature type="transmembrane region" description="Helical" evidence="5">
    <location>
        <begin position="1576"/>
        <end position="1595"/>
    </location>
</feature>
<dbReference type="PANTHER" id="PTHR45527:SF1">
    <property type="entry name" value="FATTY ACID SYNTHASE"/>
    <property type="match status" value="1"/>
</dbReference>
<evidence type="ECO:0000256" key="2">
    <source>
        <dbReference type="ARBA" id="ARBA00022450"/>
    </source>
</evidence>
<dbReference type="InterPro" id="IPR010071">
    <property type="entry name" value="AA_adenyl_dom"/>
</dbReference>
<feature type="transmembrane region" description="Helical" evidence="5">
    <location>
        <begin position="1747"/>
        <end position="1770"/>
    </location>
</feature>
<dbReference type="GO" id="GO:0047527">
    <property type="term" value="F:2,3-dihydroxybenzoate-serine ligase activity"/>
    <property type="evidence" value="ECO:0007669"/>
    <property type="project" value="TreeGrafter"/>
</dbReference>
<dbReference type="InterPro" id="IPR036736">
    <property type="entry name" value="ACP-like_sf"/>
</dbReference>
<keyword evidence="5" id="KW-0472">Membrane</keyword>
<evidence type="ECO:0000313" key="7">
    <source>
        <dbReference type="EMBL" id="MBB5964050.1"/>
    </source>
</evidence>
<dbReference type="SUPFAM" id="SSF103473">
    <property type="entry name" value="MFS general substrate transporter"/>
    <property type="match status" value="1"/>
</dbReference>
<feature type="region of interest" description="Disordered" evidence="4">
    <location>
        <begin position="1356"/>
        <end position="1385"/>
    </location>
</feature>
<keyword evidence="5" id="KW-1133">Transmembrane helix</keyword>
<dbReference type="InterPro" id="IPR001242">
    <property type="entry name" value="Condensation_dom"/>
</dbReference>
<dbReference type="InterPro" id="IPR001031">
    <property type="entry name" value="Thioesterase"/>
</dbReference>
<dbReference type="PROSITE" id="PS00455">
    <property type="entry name" value="AMP_BINDING"/>
    <property type="match status" value="1"/>
</dbReference>
<dbReference type="Gene3D" id="2.30.38.10">
    <property type="entry name" value="Luciferase, Domain 3"/>
    <property type="match status" value="1"/>
</dbReference>
<evidence type="ECO:0000259" key="6">
    <source>
        <dbReference type="PROSITE" id="PS50075"/>
    </source>
</evidence>
<dbReference type="InterPro" id="IPR000873">
    <property type="entry name" value="AMP-dep_synth/lig_dom"/>
</dbReference>
<dbReference type="GO" id="GO:0022857">
    <property type="term" value="F:transmembrane transporter activity"/>
    <property type="evidence" value="ECO:0007669"/>
    <property type="project" value="InterPro"/>
</dbReference>
<dbReference type="CDD" id="cd06173">
    <property type="entry name" value="MFS_MefA_like"/>
    <property type="match status" value="1"/>
</dbReference>
<dbReference type="Pfam" id="PF00668">
    <property type="entry name" value="Condensation"/>
    <property type="match status" value="1"/>
</dbReference>
<dbReference type="CDD" id="cd19531">
    <property type="entry name" value="LCL_NRPS-like"/>
    <property type="match status" value="1"/>
</dbReference>
<feature type="compositionally biased region" description="Gly residues" evidence="4">
    <location>
        <begin position="1852"/>
        <end position="1894"/>
    </location>
</feature>
<feature type="domain" description="Carrier" evidence="6">
    <location>
        <begin position="1016"/>
        <end position="1091"/>
    </location>
</feature>
<dbReference type="CDD" id="cd05930">
    <property type="entry name" value="A_NRPS"/>
    <property type="match status" value="1"/>
</dbReference>
<comment type="cofactor">
    <cofactor evidence="1">
        <name>pantetheine 4'-phosphate</name>
        <dbReference type="ChEBI" id="CHEBI:47942"/>
    </cofactor>
</comment>
<dbReference type="GO" id="GO:0009366">
    <property type="term" value="C:enterobactin synthetase complex"/>
    <property type="evidence" value="ECO:0007669"/>
    <property type="project" value="TreeGrafter"/>
</dbReference>
<evidence type="ECO:0000313" key="8">
    <source>
        <dbReference type="Proteomes" id="UP000562352"/>
    </source>
</evidence>
<dbReference type="Gene3D" id="3.30.559.30">
    <property type="entry name" value="Nonribosomal peptide synthetase, condensation domain"/>
    <property type="match status" value="1"/>
</dbReference>
<dbReference type="InterPro" id="IPR020806">
    <property type="entry name" value="PKS_PP-bd"/>
</dbReference>
<sequence>MLDEQDSRVATLSPAKRALLLQRLRGGAGAATAPIPRRPAGAPAPLTFGQERIWFLDQLDPGDAAFNMCLAQRWRGVLDPDALRGAVAALVERHESLRTRFRDVDGTPVQEVVPEAAVPVEFLDHAEAGPGAPPPEEWARAAVAERTGTPFDLTAAPLLRVSVLRLGEEDHVVCVVCHHIVADGVSLNIFADELTSRYGAGPAYEPPPLPVQYPDFAAWQREHLTEEAAGRSLAYWTTRLADPPVLELPADRPRPAVHSSRGDVVAAALGAEPAAALEELAGRHGATLFMVLLAAYQALLARHTGQEDVCVGSPTAGRDRVELEPLIGFFLNTLVLRGDLSGDPTFRELLDRTRTAVLDAFDHQDIPFEQVMGELRVERDLSRSALFQTMFVLHTQNDLRQRPAVPAAPRLRGLEEITGFDTGYTAAKFDLSLDAWRTPDGLNLLFGYATDLFDRGTVAALADRFTRLLAAVAADPGLRLSEIDLLSGEERRRILEWSVNAAPPCADTVPELFAAAVAARPGAPAVTCAGRTLTYAELDARADALARALRAAGAGPESVVAVAMNRSPDLPAALLAVWKAGGAYLPLDPAYPRTRQAAMLDDSGARVVLTTAALRGRLPDGPYRVLCVDDGLPPGASDLGASDPLPAPDPGRAAYVIYTSGSTGRPKGVVVEHAALAARVGWMREAYGLTPDDRVLQFATVSFDTHAEEIYPCLTSGAALVLLPGGGEFLPDFLATPYARDLTVLDLPTPYWHELVTDLDTVDWPPGLRLTILGADQAQAAAVTAWHRHFGGRVRLMNTYGPTEATIIASAAELRAGDRRPPIGRPIAATSLYVLDERRRLAPVGIPGELYIGGAGLARGYLGRPGLTAERFVPDPYGGGRLYRSGDRARWRPDGELEFLGRADDQVKVRGYRIEPGEIESCLLAHPSVAQAVVFAERGNLLAYVVPAAGTLTTDGPAAGAGTGPELREHAARVLPAHMVPAAVTVVDRLPLTPNGKLDRAALPAPEFGGGGGHVAPATPTEQAIAEIWAQVLGVERVGAEDDFFELGGHSLLATQVIARMRRALGAGVSLMDLFRQPTVRELAALADTPAGDRRSGRLLHELTPPLPQDRCVLTYVCVPYGGGSAVVYQPLADALPEGYRLLSLAVPGHDVGLAEDPLPFDELAARCVAEILQRVTGPVVVYGHSSVGSALAVEVARRLEAADRVPEAVYIGAAFPFARPRGRVMNALSRLARASAVASDRAYGNWLASMGVDLSELTPEQALHIVRTMRAEAEHAERYFTGLLDGGTARLRAPLVTITGERDPATEYHEERYREWHFLTPTSVLVVLKEAGHFFVRYRAGELAAIITTAHRAAEGPAAGPTAEPAAEPGAGPAGEPAPPREEDGATWWLEGVSRSPEAVRSEEASGPEPSMRRFLAVASGQLVSITGSALTEFAVPLWVFLTTRSVVDFALFAVLGLVPGLLVAPLAGAVVDRVSRRKVMLGGDIAAFGTQLVLGGLLWTGNLQTWHIYPLLVCLSVALTFQRLAYASAIPQLVPKRYLGHANGVNQMVTGVSQLFVPLVAAGLVAGIGLEGILILDVVSYLFAIGVLLAVRFPRTMAHRRRETVTAEIVEGFRYSWGHRGFRSMLLFFAVLNVFLAPLFLMISPLVLSFGTLDDVGRVSFASGLGVFLGGLVMSVWGGPRRLRVRGMLLFTLALGLCCLVTGMREDLLVIGAGAFGMGMALTLLNGIYATVVQVKVPQRFHGRVFALNTMIAWSTMPIGFGLVAPYASAVLEPLMTPDGPLAPTLGALLGTGPGRGIGLMYLICAVMIVVVAGTALRLRSLARFDRETTDSLPDDVVGSAALVRRDRAGGTGDGGTGDGGTGDGGTGDPGANGGGSGPGVNGGHVNGGAGGRDPRPERGLR</sequence>
<evidence type="ECO:0000256" key="1">
    <source>
        <dbReference type="ARBA" id="ARBA00001957"/>
    </source>
</evidence>
<reference evidence="7 8" key="1">
    <citation type="submission" date="2020-08" db="EMBL/GenBank/DDBJ databases">
        <title>Genomic Encyclopedia of Type Strains, Phase III (KMG-III): the genomes of soil and plant-associated and newly described type strains.</title>
        <authorList>
            <person name="Whitman W."/>
        </authorList>
    </citation>
    <scope>NUCLEOTIDE SEQUENCE [LARGE SCALE GENOMIC DNA]</scope>
    <source>
        <strain evidence="7 8">CECT 3303</strain>
    </source>
</reference>
<proteinExistence type="predicted"/>
<dbReference type="InterPro" id="IPR006162">
    <property type="entry name" value="Ppantetheine_attach_site"/>
</dbReference>
<dbReference type="Pfam" id="PF00501">
    <property type="entry name" value="AMP-binding"/>
    <property type="match status" value="1"/>
</dbReference>
<keyword evidence="5" id="KW-0812">Transmembrane</keyword>
<dbReference type="NCBIfam" id="TIGR01733">
    <property type="entry name" value="AA-adenyl-dom"/>
    <property type="match status" value="1"/>
</dbReference>
<dbReference type="GO" id="GO:0031177">
    <property type="term" value="F:phosphopantetheine binding"/>
    <property type="evidence" value="ECO:0007669"/>
    <property type="project" value="InterPro"/>
</dbReference>
<feature type="transmembrane region" description="Helical" evidence="5">
    <location>
        <begin position="1712"/>
        <end position="1735"/>
    </location>
</feature>
<protein>
    <submittedName>
        <fullName evidence="7">Amino acid adenylation domain-containing protein</fullName>
    </submittedName>
</protein>
<dbReference type="PROSITE" id="PS50075">
    <property type="entry name" value="CARRIER"/>
    <property type="match status" value="1"/>
</dbReference>
<dbReference type="InterPro" id="IPR025110">
    <property type="entry name" value="AMP-bd_C"/>
</dbReference>
<accession>A0A841D2N4</accession>
<dbReference type="Gene3D" id="1.20.1250.20">
    <property type="entry name" value="MFS general substrate transporter like domains"/>
    <property type="match status" value="1"/>
</dbReference>
<dbReference type="InterPro" id="IPR045851">
    <property type="entry name" value="AMP-bd_C_sf"/>
</dbReference>
<evidence type="ECO:0000256" key="5">
    <source>
        <dbReference type="SAM" id="Phobius"/>
    </source>
</evidence>
<evidence type="ECO:0000256" key="3">
    <source>
        <dbReference type="ARBA" id="ARBA00022553"/>
    </source>
</evidence>
<dbReference type="SUPFAM" id="SSF52777">
    <property type="entry name" value="CoA-dependent acyltransferases"/>
    <property type="match status" value="2"/>
</dbReference>
<dbReference type="FunFam" id="2.30.38.10:FF:000001">
    <property type="entry name" value="Non-ribosomal peptide synthetase PvdI"/>
    <property type="match status" value="1"/>
</dbReference>
<keyword evidence="3" id="KW-0597">Phosphoprotein</keyword>
<dbReference type="Gene3D" id="3.40.50.1820">
    <property type="entry name" value="alpha/beta hydrolase"/>
    <property type="match status" value="1"/>
</dbReference>
<dbReference type="InterPro" id="IPR020845">
    <property type="entry name" value="AMP-binding_CS"/>
</dbReference>
<evidence type="ECO:0000256" key="4">
    <source>
        <dbReference type="SAM" id="MobiDB-lite"/>
    </source>
</evidence>
<dbReference type="Pfam" id="PF00975">
    <property type="entry name" value="Thioesterase"/>
    <property type="match status" value="1"/>
</dbReference>
<gene>
    <name evidence="7" type="ORF">FHS22_003333</name>
</gene>